<keyword evidence="1" id="KW-0472">Membrane</keyword>
<evidence type="ECO:0000313" key="3">
    <source>
        <dbReference type="Proteomes" id="UP000073601"/>
    </source>
</evidence>
<keyword evidence="1" id="KW-1133">Transmembrane helix</keyword>
<keyword evidence="1" id="KW-0812">Transmembrane</keyword>
<gene>
    <name evidence="2" type="ORF">GMA8713_05023</name>
</gene>
<feature type="transmembrane region" description="Helical" evidence="1">
    <location>
        <begin position="51"/>
        <end position="69"/>
    </location>
</feature>
<organism evidence="2 3">
    <name type="scientific">Grimontia marina</name>
    <dbReference type="NCBI Taxonomy" id="646534"/>
    <lineage>
        <taxon>Bacteria</taxon>
        <taxon>Pseudomonadati</taxon>
        <taxon>Pseudomonadota</taxon>
        <taxon>Gammaproteobacteria</taxon>
        <taxon>Vibrionales</taxon>
        <taxon>Vibrionaceae</taxon>
        <taxon>Grimontia</taxon>
    </lineage>
</organism>
<proteinExistence type="predicted"/>
<evidence type="ECO:0000256" key="1">
    <source>
        <dbReference type="SAM" id="Phobius"/>
    </source>
</evidence>
<name>A0A128FJL6_9GAMM</name>
<dbReference type="EMBL" id="FIZY01000103">
    <property type="protein sequence ID" value="CZF86982.1"/>
    <property type="molecule type" value="Genomic_DNA"/>
</dbReference>
<sequence length="90" mass="10167">MEMARKIPLFNLLSSFTESYYFFNILIMLVSSYELIQVLPSSFTVTGFPETIAAIAVLYITFPCPSVIFQEINDPLLQPLLLGLASQTRK</sequence>
<accession>A0A128FJL6</accession>
<keyword evidence="3" id="KW-1185">Reference proteome</keyword>
<evidence type="ECO:0000313" key="2">
    <source>
        <dbReference type="EMBL" id="CZF86982.1"/>
    </source>
</evidence>
<protein>
    <submittedName>
        <fullName evidence="2">Uncharacterized protein</fullName>
    </submittedName>
</protein>
<reference evidence="3" key="1">
    <citation type="submission" date="2016-02" db="EMBL/GenBank/DDBJ databases">
        <authorList>
            <person name="Rodrigo-Torres Lidia"/>
            <person name="Arahal R.David."/>
        </authorList>
    </citation>
    <scope>NUCLEOTIDE SEQUENCE [LARGE SCALE GENOMIC DNA]</scope>
    <source>
        <strain evidence="3">CECT 8713</strain>
    </source>
</reference>
<dbReference type="Proteomes" id="UP000073601">
    <property type="component" value="Unassembled WGS sequence"/>
</dbReference>
<dbReference type="AlphaFoldDB" id="A0A128FJL6"/>